<proteinExistence type="predicted"/>
<evidence type="ECO:0000313" key="1">
    <source>
        <dbReference type="EMBL" id="CAG8509946.1"/>
    </source>
</evidence>
<dbReference type="Proteomes" id="UP000789702">
    <property type="component" value="Unassembled WGS sequence"/>
</dbReference>
<accession>A0ACA9L453</accession>
<gene>
    <name evidence="1" type="ORF">DHETER_LOCUS3410</name>
</gene>
<protein>
    <submittedName>
        <fullName evidence="1">12117_t:CDS:1</fullName>
    </submittedName>
</protein>
<name>A0ACA9L453_9GLOM</name>
<keyword evidence="2" id="KW-1185">Reference proteome</keyword>
<organism evidence="1 2">
    <name type="scientific">Dentiscutata heterogama</name>
    <dbReference type="NCBI Taxonomy" id="1316150"/>
    <lineage>
        <taxon>Eukaryota</taxon>
        <taxon>Fungi</taxon>
        <taxon>Fungi incertae sedis</taxon>
        <taxon>Mucoromycota</taxon>
        <taxon>Glomeromycotina</taxon>
        <taxon>Glomeromycetes</taxon>
        <taxon>Diversisporales</taxon>
        <taxon>Gigasporaceae</taxon>
        <taxon>Dentiscutata</taxon>
    </lineage>
</organism>
<sequence>MWQIEEIQLLVNERKRRNAEFHQTFKKNAFWQSVANRVNDRFNTSYTSKHCKDKFSQLVKEFNQMRKYRAGDAGSSSLLGRLFFEEFKTFFWKRPKRELNSSRNRRQQQLVFPGPQPQPQSGPSSPSTNTSGYKSLHLT</sequence>
<evidence type="ECO:0000313" key="2">
    <source>
        <dbReference type="Proteomes" id="UP000789702"/>
    </source>
</evidence>
<dbReference type="EMBL" id="CAJVPU010002919">
    <property type="protein sequence ID" value="CAG8509946.1"/>
    <property type="molecule type" value="Genomic_DNA"/>
</dbReference>
<reference evidence="1" key="1">
    <citation type="submission" date="2021-06" db="EMBL/GenBank/DDBJ databases">
        <authorList>
            <person name="Kallberg Y."/>
            <person name="Tangrot J."/>
            <person name="Rosling A."/>
        </authorList>
    </citation>
    <scope>NUCLEOTIDE SEQUENCE</scope>
    <source>
        <strain evidence="1">IL203A</strain>
    </source>
</reference>
<comment type="caution">
    <text evidence="1">The sequence shown here is derived from an EMBL/GenBank/DDBJ whole genome shotgun (WGS) entry which is preliminary data.</text>
</comment>